<evidence type="ECO:0000259" key="1">
    <source>
        <dbReference type="Pfam" id="PF20415"/>
    </source>
</evidence>
<evidence type="ECO:0000313" key="2">
    <source>
        <dbReference type="EMBL" id="KAJ3474902.1"/>
    </source>
</evidence>
<organism evidence="2 3">
    <name type="scientific">Meripilus lineatus</name>
    <dbReference type="NCBI Taxonomy" id="2056292"/>
    <lineage>
        <taxon>Eukaryota</taxon>
        <taxon>Fungi</taxon>
        <taxon>Dikarya</taxon>
        <taxon>Basidiomycota</taxon>
        <taxon>Agaricomycotina</taxon>
        <taxon>Agaricomycetes</taxon>
        <taxon>Polyporales</taxon>
        <taxon>Meripilaceae</taxon>
        <taxon>Meripilus</taxon>
    </lineage>
</organism>
<proteinExistence type="predicted"/>
<dbReference type="AlphaFoldDB" id="A0AAD5UQC4"/>
<accession>A0AAD5UQC4</accession>
<protein>
    <recommendedName>
        <fullName evidence="1">DUF6699 domain-containing protein</fullName>
    </recommendedName>
</protein>
<feature type="domain" description="DUF6699" evidence="1">
    <location>
        <begin position="145"/>
        <end position="267"/>
    </location>
</feature>
<reference evidence="2" key="1">
    <citation type="submission" date="2022-07" db="EMBL/GenBank/DDBJ databases">
        <title>Genome Sequence of Physisporinus lineatus.</title>
        <authorList>
            <person name="Buettner E."/>
        </authorList>
    </citation>
    <scope>NUCLEOTIDE SEQUENCE</scope>
    <source>
        <strain evidence="2">VT162</strain>
    </source>
</reference>
<gene>
    <name evidence="2" type="ORF">NLI96_g12191</name>
</gene>
<dbReference type="Pfam" id="PF20415">
    <property type="entry name" value="DUF6699"/>
    <property type="match status" value="1"/>
</dbReference>
<keyword evidence="3" id="KW-1185">Reference proteome</keyword>
<dbReference type="EMBL" id="JANAWD010000959">
    <property type="protein sequence ID" value="KAJ3474902.1"/>
    <property type="molecule type" value="Genomic_DNA"/>
</dbReference>
<comment type="caution">
    <text evidence="2">The sequence shown here is derived from an EMBL/GenBank/DDBJ whole genome shotgun (WGS) entry which is preliminary data.</text>
</comment>
<name>A0AAD5UQC4_9APHY</name>
<sequence length="309" mass="33843">MGEIVPSQLEAYRTTMASGGGRNVKGEPGSVLSLDNISKFILQKQLWTIKREESGSLVIEESTSSIRGSRQDLISIIQLMPTWATPDATAFITPRGLASALPVPPTLQHLYPDYALPGPTLAVMGIIELNPSLLPPSHPSSVPSLSWNMLFPPPQGIGADPATWPPVQILRLVSQRFTWNITVVATNIESGVTCNDVIQSIHKSMHENLSDPELKSANTQTRTFEAWRYNRSVASDVPQGDDKLPDTYLKCDFLGRYIKFGGIVQDKRYVKTVCALSDVPGTFELQCIKVPAQVALYQEDEAGDCCTIC</sequence>
<evidence type="ECO:0000313" key="3">
    <source>
        <dbReference type="Proteomes" id="UP001212997"/>
    </source>
</evidence>
<dbReference type="Proteomes" id="UP001212997">
    <property type="component" value="Unassembled WGS sequence"/>
</dbReference>
<dbReference type="InterPro" id="IPR046522">
    <property type="entry name" value="DUF6699"/>
</dbReference>